<dbReference type="GO" id="GO:0051539">
    <property type="term" value="F:4 iron, 4 sulfur cluster binding"/>
    <property type="evidence" value="ECO:0007669"/>
    <property type="project" value="UniProtKB-UniRule"/>
</dbReference>
<dbReference type="EMBL" id="BSDR01000001">
    <property type="protein sequence ID" value="GLI35660.1"/>
    <property type="molecule type" value="Genomic_DNA"/>
</dbReference>
<dbReference type="GO" id="GO:0044281">
    <property type="term" value="P:small molecule metabolic process"/>
    <property type="evidence" value="ECO:0007669"/>
    <property type="project" value="UniProtKB-ARBA"/>
</dbReference>
<evidence type="ECO:0000259" key="16">
    <source>
        <dbReference type="PROSITE" id="PS51379"/>
    </source>
</evidence>
<organism evidence="17 18">
    <name type="scientific">Desulforhabdus amnigena</name>
    <dbReference type="NCBI Taxonomy" id="40218"/>
    <lineage>
        <taxon>Bacteria</taxon>
        <taxon>Pseudomonadati</taxon>
        <taxon>Thermodesulfobacteriota</taxon>
        <taxon>Syntrophobacteria</taxon>
        <taxon>Syntrophobacterales</taxon>
        <taxon>Syntrophobacteraceae</taxon>
        <taxon>Desulforhabdus</taxon>
    </lineage>
</organism>
<dbReference type="EC" id="1.2.7.8" evidence="3 14"/>
<comment type="cofactor">
    <cofactor evidence="14 15">
        <name>[4Fe-4S] cluster</name>
        <dbReference type="ChEBI" id="CHEBI:49883"/>
    </cofactor>
    <text evidence="14 15">Binds 2 [4Fe-4S] clusters. In this family the first cluster has a non-standard and varying [4Fe-4S] binding motif CX(2)CX(2)CX(4-5)CP.</text>
</comment>
<name>A0A9W6FVE6_9BACT</name>
<evidence type="ECO:0000256" key="3">
    <source>
        <dbReference type="ARBA" id="ARBA00012812"/>
    </source>
</evidence>
<evidence type="ECO:0000313" key="17">
    <source>
        <dbReference type="EMBL" id="GLI35660.1"/>
    </source>
</evidence>
<keyword evidence="9 14" id="KW-0560">Oxidoreductase</keyword>
<dbReference type="CDD" id="cd02008">
    <property type="entry name" value="TPP_IOR_alpha"/>
    <property type="match status" value="1"/>
</dbReference>
<dbReference type="CDD" id="cd07034">
    <property type="entry name" value="TPP_PYR_PFOR_IOR-alpha_like"/>
    <property type="match status" value="1"/>
</dbReference>
<sequence length="627" mass="68339">MHELLTPKSGEKHLLLGNEAIVRGALEGNVRFVAAYPGTPSSEIIDRFYQIGPDAGVYVEYSVNEKISVETAGAAAVSGVRSLCSMKHVGLNVAADAFMTLAYVGVKAGMVMVVADDPSLHSSQNEQDNRYYAKMGNVPMLEPTTPEEARKMTLEALKISETFQIPCMLRTTTRVNHCRGPVTLGDLPTDAPSGEFKKDPFNLVVIPMVGRKLRLALLEKVAKLQEEADRSPFNFTEGQGKWGIITSGVSYLYVKDAVRDLGIEDKVKILKLGFTFPHPKGLIRNFLEGLDKLLVVEELEPFLEEAVRMTAQEAGLPVEVAGKGAQLIPRAFELDAVKVKRALQSFFGVSYEPPQVFAVPQLPMRPPNLCPGCPHRATYYSVKKVFGEDAIYPSDIGCYTLGVLPPLKMADFLICMGSGVSSSGGFSKVLDQPVVSFIGDSTFFHSGITGLVNAVSHDHRFLLVIMDNGTTAMTGHQPHPGIELTPQGKITPKVSLENLVRGCGVERVFTVNPLQVQKTQDVLQNLRESMKEPGVSVLISKSPCPLYENRMLHKKTKVVFQVDASSCDLCKRCLTELGCPAFVWERSASGQECIRINESLCSGCSVCSQICKSIKPKRVGEGKGGNE</sequence>
<dbReference type="PANTHER" id="PTHR43710:SF7">
    <property type="entry name" value="INDOLEPYRUVATE OXIDOREDUCTASE SUBUNIT IORA"/>
    <property type="match status" value="1"/>
</dbReference>
<evidence type="ECO:0000256" key="14">
    <source>
        <dbReference type="PIRNR" id="PIRNR006439"/>
    </source>
</evidence>
<reference evidence="17" key="1">
    <citation type="submission" date="2022-12" db="EMBL/GenBank/DDBJ databases">
        <title>Reference genome sequencing for broad-spectrum identification of bacterial and archaeal isolates by mass spectrometry.</title>
        <authorList>
            <person name="Sekiguchi Y."/>
            <person name="Tourlousse D.M."/>
        </authorList>
    </citation>
    <scope>NUCLEOTIDE SEQUENCE</scope>
    <source>
        <strain evidence="17">ASRB1</strain>
    </source>
</reference>
<dbReference type="InterPro" id="IPR009014">
    <property type="entry name" value="Transketo_C/PFOR_II"/>
</dbReference>
<dbReference type="AlphaFoldDB" id="A0A9W6FVE6"/>
<dbReference type="Proteomes" id="UP001144372">
    <property type="component" value="Unassembled WGS sequence"/>
</dbReference>
<comment type="catalytic activity">
    <reaction evidence="13 14">
        <text>indole-3-pyruvate + 2 oxidized [2Fe-2S]-[ferredoxin] + CoA = (indol-3-yl)acetyl-CoA + 2 reduced [2Fe-2S]-[ferredoxin] + CO2 + H(+)</text>
        <dbReference type="Rhea" id="RHEA:12645"/>
        <dbReference type="Rhea" id="RHEA-COMP:10000"/>
        <dbReference type="Rhea" id="RHEA-COMP:10001"/>
        <dbReference type="ChEBI" id="CHEBI:15378"/>
        <dbReference type="ChEBI" id="CHEBI:16526"/>
        <dbReference type="ChEBI" id="CHEBI:17640"/>
        <dbReference type="ChEBI" id="CHEBI:33737"/>
        <dbReference type="ChEBI" id="CHEBI:33738"/>
        <dbReference type="ChEBI" id="CHEBI:57271"/>
        <dbReference type="ChEBI" id="CHEBI:57287"/>
        <dbReference type="EC" id="1.2.7.8"/>
    </reaction>
</comment>
<dbReference type="SUPFAM" id="SSF52518">
    <property type="entry name" value="Thiamin diphosphate-binding fold (THDP-binding)"/>
    <property type="match status" value="2"/>
</dbReference>
<keyword evidence="5 14" id="KW-0813">Transport</keyword>
<feature type="binding site" evidence="15">
    <location>
        <position position="611"/>
    </location>
    <ligand>
        <name>[4Fe-4S] cluster</name>
        <dbReference type="ChEBI" id="CHEBI:49883"/>
        <label>1</label>
    </ligand>
</feature>
<proteinExistence type="predicted"/>
<evidence type="ECO:0000256" key="4">
    <source>
        <dbReference type="ARBA" id="ARBA00017710"/>
    </source>
</evidence>
<evidence type="ECO:0000256" key="6">
    <source>
        <dbReference type="ARBA" id="ARBA00022485"/>
    </source>
</evidence>
<protein>
    <recommendedName>
        <fullName evidence="4 14">Indolepyruvate oxidoreductase subunit IorA</fullName>
        <shortName evidence="14">IOR</shortName>
        <ecNumber evidence="3 14">1.2.7.8</ecNumber>
    </recommendedName>
    <alternativeName>
        <fullName evidence="12 14">Indolepyruvate ferredoxin oxidoreductase subunit alpha</fullName>
    </alternativeName>
</protein>
<feature type="binding site" evidence="15">
    <location>
        <position position="607"/>
    </location>
    <ligand>
        <name>[4Fe-4S] cluster</name>
        <dbReference type="ChEBI" id="CHEBI:49883"/>
        <label>2</label>
    </ligand>
</feature>
<evidence type="ECO:0000256" key="15">
    <source>
        <dbReference type="PIRSR" id="PIRSR006439-50"/>
    </source>
</evidence>
<evidence type="ECO:0000256" key="1">
    <source>
        <dbReference type="ARBA" id="ARBA00002995"/>
    </source>
</evidence>
<dbReference type="FunFam" id="3.40.50.970:FF:000039">
    <property type="entry name" value="Indolepyruvate oxidoreductase subunit IorA"/>
    <property type="match status" value="1"/>
</dbReference>
<evidence type="ECO:0000256" key="11">
    <source>
        <dbReference type="ARBA" id="ARBA00023014"/>
    </source>
</evidence>
<evidence type="ECO:0000256" key="13">
    <source>
        <dbReference type="ARBA" id="ARBA00048332"/>
    </source>
</evidence>
<dbReference type="PROSITE" id="PS51379">
    <property type="entry name" value="4FE4S_FER_2"/>
    <property type="match status" value="2"/>
</dbReference>
<evidence type="ECO:0000256" key="7">
    <source>
        <dbReference type="ARBA" id="ARBA00022723"/>
    </source>
</evidence>
<evidence type="ECO:0000256" key="2">
    <source>
        <dbReference type="ARBA" id="ARBA00011238"/>
    </source>
</evidence>
<dbReference type="GO" id="GO:0043805">
    <property type="term" value="F:indolepyruvate ferredoxin oxidoreductase activity"/>
    <property type="evidence" value="ECO:0007669"/>
    <property type="project" value="UniProtKB-UniRule"/>
</dbReference>
<dbReference type="SUPFAM" id="SSF52922">
    <property type="entry name" value="TK C-terminal domain-like"/>
    <property type="match status" value="1"/>
</dbReference>
<feature type="binding site" evidence="15">
    <location>
        <position position="601"/>
    </location>
    <ligand>
        <name>[4Fe-4S] cluster</name>
        <dbReference type="ChEBI" id="CHEBI:49883"/>
        <label>2</label>
    </ligand>
</feature>
<feature type="binding site" evidence="15">
    <location>
        <position position="604"/>
    </location>
    <ligand>
        <name>[4Fe-4S] cluster</name>
        <dbReference type="ChEBI" id="CHEBI:49883"/>
        <label>2</label>
    </ligand>
</feature>
<dbReference type="Gene3D" id="3.40.50.970">
    <property type="match status" value="2"/>
</dbReference>
<feature type="domain" description="4Fe-4S ferredoxin-type" evidence="16">
    <location>
        <begin position="592"/>
        <end position="622"/>
    </location>
</feature>
<gene>
    <name evidence="17" type="ORF">DAMNIGENAA_30930</name>
</gene>
<dbReference type="PIRSF" id="PIRSF006439">
    <property type="entry name" value="Indolepyruvate_ferr_oxidored"/>
    <property type="match status" value="1"/>
</dbReference>
<evidence type="ECO:0000256" key="12">
    <source>
        <dbReference type="ARBA" id="ARBA00030514"/>
    </source>
</evidence>
<keyword evidence="7 14" id="KW-0479">Metal-binding</keyword>
<dbReference type="InterPro" id="IPR017896">
    <property type="entry name" value="4Fe4S_Fe-S-bd"/>
</dbReference>
<dbReference type="Pfam" id="PF01855">
    <property type="entry name" value="POR_N"/>
    <property type="match status" value="1"/>
</dbReference>
<evidence type="ECO:0000256" key="8">
    <source>
        <dbReference type="ARBA" id="ARBA00022982"/>
    </source>
</evidence>
<evidence type="ECO:0000256" key="9">
    <source>
        <dbReference type="ARBA" id="ARBA00023002"/>
    </source>
</evidence>
<dbReference type="InterPro" id="IPR045025">
    <property type="entry name" value="HACL1-like"/>
</dbReference>
<dbReference type="InterPro" id="IPR017721">
    <property type="entry name" value="IorA"/>
</dbReference>
<dbReference type="InterPro" id="IPR002880">
    <property type="entry name" value="Pyrv_Fd/Flavodoxin_OxRdtase_N"/>
</dbReference>
<comment type="subunit">
    <text evidence="2">Heterodimer of the IorA and IorB subunits.</text>
</comment>
<keyword evidence="10 14" id="KW-0408">Iron</keyword>
<dbReference type="NCBIfam" id="TIGR03336">
    <property type="entry name" value="IOR_alpha"/>
    <property type="match status" value="1"/>
</dbReference>
<feature type="binding site" evidence="15">
    <location>
        <position position="579"/>
    </location>
    <ligand>
        <name>[4Fe-4S] cluster</name>
        <dbReference type="ChEBI" id="CHEBI:49883"/>
        <label>2</label>
    </ligand>
</feature>
<feature type="binding site" evidence="15">
    <location>
        <position position="573"/>
    </location>
    <ligand>
        <name>[4Fe-4S] cluster</name>
        <dbReference type="ChEBI" id="CHEBI:49883"/>
        <label>1</label>
    </ligand>
</feature>
<evidence type="ECO:0000313" key="18">
    <source>
        <dbReference type="Proteomes" id="UP001144372"/>
    </source>
</evidence>
<keyword evidence="18" id="KW-1185">Reference proteome</keyword>
<dbReference type="GO" id="GO:0030976">
    <property type="term" value="F:thiamine pyrophosphate binding"/>
    <property type="evidence" value="ECO:0007669"/>
    <property type="project" value="InterPro"/>
</dbReference>
<comment type="function">
    <text evidence="1 14">Catalyzes the ferredoxin-dependent oxidative decarboxylation of arylpyruvates.</text>
</comment>
<evidence type="ECO:0000256" key="5">
    <source>
        <dbReference type="ARBA" id="ARBA00022448"/>
    </source>
</evidence>
<keyword evidence="6 14" id="KW-0004">4Fe-4S</keyword>
<feature type="binding site" evidence="15">
    <location>
        <position position="567"/>
    </location>
    <ligand>
        <name>[4Fe-4S] cluster</name>
        <dbReference type="ChEBI" id="CHEBI:49883"/>
        <label>1</label>
    </ligand>
</feature>
<comment type="caution">
    <text evidence="17">The sequence shown here is derived from an EMBL/GenBank/DDBJ whole genome shotgun (WGS) entry which is preliminary data.</text>
</comment>
<dbReference type="RefSeq" id="WP_281795665.1">
    <property type="nucleotide sequence ID" value="NZ_BSDR01000001.1"/>
</dbReference>
<dbReference type="GO" id="GO:0046872">
    <property type="term" value="F:metal ion binding"/>
    <property type="evidence" value="ECO:0007669"/>
    <property type="project" value="UniProtKB-UniRule"/>
</dbReference>
<feature type="binding site" evidence="15">
    <location>
        <position position="570"/>
    </location>
    <ligand>
        <name>[4Fe-4S] cluster</name>
        <dbReference type="ChEBI" id="CHEBI:49883"/>
        <label>1</label>
    </ligand>
</feature>
<feature type="domain" description="4Fe-4S ferredoxin-type" evidence="16">
    <location>
        <begin position="558"/>
        <end position="589"/>
    </location>
</feature>
<accession>A0A9W6FVE6</accession>
<keyword evidence="11 14" id="KW-0411">Iron-sulfur</keyword>
<evidence type="ECO:0000256" key="10">
    <source>
        <dbReference type="ARBA" id="ARBA00023004"/>
    </source>
</evidence>
<dbReference type="Pfam" id="PF02775">
    <property type="entry name" value="TPP_enzyme_C"/>
    <property type="match status" value="1"/>
</dbReference>
<dbReference type="InterPro" id="IPR011766">
    <property type="entry name" value="TPP_enzyme_TPP-bd"/>
</dbReference>
<keyword evidence="8 14" id="KW-0249">Electron transport</keyword>
<dbReference type="PANTHER" id="PTHR43710">
    <property type="entry name" value="2-HYDROXYACYL-COA LYASE"/>
    <property type="match status" value="1"/>
</dbReference>
<dbReference type="InterPro" id="IPR029061">
    <property type="entry name" value="THDP-binding"/>
</dbReference>